<dbReference type="InterPro" id="IPR002371">
    <property type="entry name" value="FlgK"/>
</dbReference>
<evidence type="ECO:0000256" key="4">
    <source>
        <dbReference type="ARBA" id="ARBA00016244"/>
    </source>
</evidence>
<evidence type="ECO:0000256" key="7">
    <source>
        <dbReference type="RuleBase" id="RU362065"/>
    </source>
</evidence>
<keyword evidence="8" id="KW-0175">Coiled coil</keyword>
<dbReference type="EMBL" id="AP027370">
    <property type="protein sequence ID" value="BDY12012.1"/>
    <property type="molecule type" value="Genomic_DNA"/>
</dbReference>
<dbReference type="PANTHER" id="PTHR30033">
    <property type="entry name" value="FLAGELLAR HOOK-ASSOCIATED PROTEIN 1"/>
    <property type="match status" value="1"/>
</dbReference>
<dbReference type="InterPro" id="IPR053927">
    <property type="entry name" value="FlgK_helical"/>
</dbReference>
<proteinExistence type="inferred from homology"/>
<evidence type="ECO:0000313" key="12">
    <source>
        <dbReference type="Proteomes" id="UP001321445"/>
    </source>
</evidence>
<evidence type="ECO:0000256" key="2">
    <source>
        <dbReference type="ARBA" id="ARBA00004613"/>
    </source>
</evidence>
<evidence type="ECO:0000256" key="1">
    <source>
        <dbReference type="ARBA" id="ARBA00004365"/>
    </source>
</evidence>
<sequence>MASIFNALNIGYSGLKTSQIAIDTTGHNIANAQNPDYTRQRVVIEPNTPLNTTPGDIGLGAKITEIVRVHDEFVYKRLKNSSTSNEYNQLRQETMDEISSYFPEIDKNGIYNGMQDYFDAWNDFSKNTDDSALKTNLAQQTRTFTATIRDTRAQIASVQTRLDDQLKTSIDEINRLGKQIAELNVRINTDEAGGDNANDLRDQRDKLELALSKLVDIAVSKGEMKPDMTTDRHLIESGGEYHLSIGGSSFVDGNTFHPLVLDRPEGSGFSDVYYQRQDYVKFDITDYIHGGKVGAILSLRDGDIQQILDELDSFASSLIFNTNNLYAAHATTQMSGSTEIAPNQTIPESELPIEEGSFFVKIYDIDGNEVAKREIVLTPEMTYGEIAARIEDADIDDNGDNLKGNDVDNYLTASADGTFQISMDSTKAREGYTFAIEEADPENPTLFAGVLGLERFFDGSDAKNITLNKSLDGNPTRIGGNAAPISGDNRMANSMIELQYKKIDFYKPADSNTHFAKETLSGFFRMSVTNVANTTAAVHSAAETSQSLLNAVVNEFDSISKVDLDEELTNLMKYQTGYGASAKVITTIDQMIQTLLGIKQ</sequence>
<name>A0ABM8FKV8_9BACT</name>
<dbReference type="RefSeq" id="WP_286337225.1">
    <property type="nucleotide sequence ID" value="NZ_AP027370.1"/>
</dbReference>
<dbReference type="SUPFAM" id="SSF64518">
    <property type="entry name" value="Phase 1 flagellin"/>
    <property type="match status" value="1"/>
</dbReference>
<protein>
    <recommendedName>
        <fullName evidence="4 7">Flagellar hook-associated protein 1</fullName>
        <shortName evidence="7">HAP1</shortName>
    </recommendedName>
</protein>
<keyword evidence="5 7" id="KW-0964">Secreted</keyword>
<dbReference type="Pfam" id="PF22638">
    <property type="entry name" value="FlgK_D1"/>
    <property type="match status" value="1"/>
</dbReference>
<accession>A0ABM8FKV8</accession>
<reference evidence="11 12" key="1">
    <citation type="submission" date="2023-03" db="EMBL/GenBank/DDBJ databases">
        <title>Description of Hydrogenimonas sp. ISO32.</title>
        <authorList>
            <person name="Mino S."/>
            <person name="Fukazawa S."/>
            <person name="Sawabe T."/>
        </authorList>
    </citation>
    <scope>NUCLEOTIDE SEQUENCE [LARGE SCALE GENOMIC DNA]</scope>
    <source>
        <strain evidence="11 12">ISO32</strain>
    </source>
</reference>
<feature type="domain" description="Flagellar basal-body/hook protein C-terminal" evidence="9">
    <location>
        <begin position="557"/>
        <end position="597"/>
    </location>
</feature>
<evidence type="ECO:0000256" key="3">
    <source>
        <dbReference type="ARBA" id="ARBA00009677"/>
    </source>
</evidence>
<evidence type="ECO:0000256" key="6">
    <source>
        <dbReference type="ARBA" id="ARBA00023143"/>
    </source>
</evidence>
<keyword evidence="12" id="KW-1185">Reference proteome</keyword>
<keyword evidence="11" id="KW-0969">Cilium</keyword>
<evidence type="ECO:0000259" key="9">
    <source>
        <dbReference type="Pfam" id="PF06429"/>
    </source>
</evidence>
<dbReference type="PRINTS" id="PR01005">
    <property type="entry name" value="FLGHOOKAP1"/>
</dbReference>
<dbReference type="Pfam" id="PF06429">
    <property type="entry name" value="Flg_bbr_C"/>
    <property type="match status" value="1"/>
</dbReference>
<comment type="subcellular location">
    <subcellularLocation>
        <location evidence="1 7">Bacterial flagellum</location>
    </subcellularLocation>
    <subcellularLocation>
        <location evidence="2 7">Secreted</location>
    </subcellularLocation>
</comment>
<keyword evidence="11" id="KW-0966">Cell projection</keyword>
<organism evidence="11 12">
    <name type="scientific">Hydrogenimonas cancrithermarum</name>
    <dbReference type="NCBI Taxonomy" id="2993563"/>
    <lineage>
        <taxon>Bacteria</taxon>
        <taxon>Pseudomonadati</taxon>
        <taxon>Campylobacterota</taxon>
        <taxon>Epsilonproteobacteria</taxon>
        <taxon>Campylobacterales</taxon>
        <taxon>Hydrogenimonadaceae</taxon>
        <taxon>Hydrogenimonas</taxon>
    </lineage>
</organism>
<dbReference type="InterPro" id="IPR010930">
    <property type="entry name" value="Flg_bb/hook_C_dom"/>
</dbReference>
<evidence type="ECO:0000259" key="10">
    <source>
        <dbReference type="Pfam" id="PF22638"/>
    </source>
</evidence>
<dbReference type="PANTHER" id="PTHR30033:SF1">
    <property type="entry name" value="FLAGELLAR HOOK-ASSOCIATED PROTEIN 1"/>
    <property type="match status" value="1"/>
</dbReference>
<dbReference type="NCBIfam" id="TIGR02492">
    <property type="entry name" value="flgK_ends"/>
    <property type="match status" value="1"/>
</dbReference>
<keyword evidence="6 7" id="KW-0975">Bacterial flagellum</keyword>
<evidence type="ECO:0000313" key="11">
    <source>
        <dbReference type="EMBL" id="BDY12012.1"/>
    </source>
</evidence>
<gene>
    <name evidence="7 11" type="primary">flgK</name>
    <name evidence="11" type="ORF">HCR_03240</name>
</gene>
<keyword evidence="11" id="KW-0282">Flagellum</keyword>
<feature type="coiled-coil region" evidence="8">
    <location>
        <begin position="166"/>
        <end position="217"/>
    </location>
</feature>
<dbReference type="Proteomes" id="UP001321445">
    <property type="component" value="Chromosome"/>
</dbReference>
<comment type="similarity">
    <text evidence="3 7">Belongs to the flagella basal body rod proteins family.</text>
</comment>
<feature type="domain" description="Flagellar hook-associated protein FlgK helical" evidence="10">
    <location>
        <begin position="96"/>
        <end position="328"/>
    </location>
</feature>
<evidence type="ECO:0000256" key="8">
    <source>
        <dbReference type="SAM" id="Coils"/>
    </source>
</evidence>
<evidence type="ECO:0000256" key="5">
    <source>
        <dbReference type="ARBA" id="ARBA00022525"/>
    </source>
</evidence>